<dbReference type="AlphaFoldDB" id="A0A1Y3AXJ2"/>
<sequence>MNEMTTIVQAIHCEPGHCNGIQCSTPNCDAIPNGRYILKQGGICDCCPFCVRIFAKGENCGQTLIQPRTVGQTSTLSECEQGTRCDETTLKCV</sequence>
<dbReference type="Proteomes" id="UP000194236">
    <property type="component" value="Unassembled WGS sequence"/>
</dbReference>
<gene>
    <name evidence="1" type="ORF">BLA29_012638</name>
</gene>
<evidence type="ECO:0000313" key="1">
    <source>
        <dbReference type="EMBL" id="OTF73230.1"/>
    </source>
</evidence>
<accession>A0A1Y3AXJ2</accession>
<organism evidence="1 2">
    <name type="scientific">Euroglyphus maynei</name>
    <name type="common">Mayne's house dust mite</name>
    <dbReference type="NCBI Taxonomy" id="6958"/>
    <lineage>
        <taxon>Eukaryota</taxon>
        <taxon>Metazoa</taxon>
        <taxon>Ecdysozoa</taxon>
        <taxon>Arthropoda</taxon>
        <taxon>Chelicerata</taxon>
        <taxon>Arachnida</taxon>
        <taxon>Acari</taxon>
        <taxon>Acariformes</taxon>
        <taxon>Sarcoptiformes</taxon>
        <taxon>Astigmata</taxon>
        <taxon>Psoroptidia</taxon>
        <taxon>Analgoidea</taxon>
        <taxon>Pyroglyphidae</taxon>
        <taxon>Pyroglyphinae</taxon>
        <taxon>Euroglyphus</taxon>
    </lineage>
</organism>
<name>A0A1Y3AXJ2_EURMA</name>
<keyword evidence="2" id="KW-1185">Reference proteome</keyword>
<reference evidence="1 2" key="1">
    <citation type="submission" date="2017-03" db="EMBL/GenBank/DDBJ databases">
        <title>Genome Survey of Euroglyphus maynei.</title>
        <authorList>
            <person name="Arlian L.G."/>
            <person name="Morgan M.S."/>
            <person name="Rider S.D."/>
        </authorList>
    </citation>
    <scope>NUCLEOTIDE SEQUENCE [LARGE SCALE GENOMIC DNA]</scope>
    <source>
        <strain evidence="1">Arlian Lab</strain>
        <tissue evidence="1">Whole body</tissue>
    </source>
</reference>
<protein>
    <recommendedName>
        <fullName evidence="3">IGFBP N-terminal domain-containing protein</fullName>
    </recommendedName>
</protein>
<comment type="caution">
    <text evidence="1">The sequence shown here is derived from an EMBL/GenBank/DDBJ whole genome shotgun (WGS) entry which is preliminary data.</text>
</comment>
<dbReference type="EMBL" id="MUJZ01052547">
    <property type="protein sequence ID" value="OTF73230.1"/>
    <property type="molecule type" value="Genomic_DNA"/>
</dbReference>
<dbReference type="OrthoDB" id="6503914at2759"/>
<evidence type="ECO:0000313" key="2">
    <source>
        <dbReference type="Proteomes" id="UP000194236"/>
    </source>
</evidence>
<evidence type="ECO:0008006" key="3">
    <source>
        <dbReference type="Google" id="ProtNLM"/>
    </source>
</evidence>
<proteinExistence type="predicted"/>